<dbReference type="Gene3D" id="2.40.170.20">
    <property type="entry name" value="TonB-dependent receptor, beta-barrel domain"/>
    <property type="match status" value="1"/>
</dbReference>
<dbReference type="Proteomes" id="UP000198640">
    <property type="component" value="Unassembled WGS sequence"/>
</dbReference>
<evidence type="ECO:0000313" key="18">
    <source>
        <dbReference type="EMBL" id="SDY40882.1"/>
    </source>
</evidence>
<keyword evidence="13 14" id="KW-0998">Cell outer membrane</keyword>
<dbReference type="RefSeq" id="WP_090414373.1">
    <property type="nucleotide sequence ID" value="NZ_FNOY01000034.1"/>
</dbReference>
<dbReference type="OrthoDB" id="9760620at2"/>
<keyword evidence="12" id="KW-0675">Receptor</keyword>
<evidence type="ECO:0000256" key="12">
    <source>
        <dbReference type="ARBA" id="ARBA00023170"/>
    </source>
</evidence>
<evidence type="ECO:0000256" key="9">
    <source>
        <dbReference type="ARBA" id="ARBA00023065"/>
    </source>
</evidence>
<feature type="domain" description="TonB-dependent receptor-like beta-barrel" evidence="16">
    <location>
        <begin position="210"/>
        <end position="655"/>
    </location>
</feature>
<dbReference type="PROSITE" id="PS52016">
    <property type="entry name" value="TONB_DEPENDENT_REC_3"/>
    <property type="match status" value="1"/>
</dbReference>
<evidence type="ECO:0000313" key="19">
    <source>
        <dbReference type="Proteomes" id="UP000198640"/>
    </source>
</evidence>
<dbReference type="InterPro" id="IPR036942">
    <property type="entry name" value="Beta-barrel_TonB_sf"/>
</dbReference>
<keyword evidence="7" id="KW-0732">Signal</keyword>
<evidence type="ECO:0000256" key="11">
    <source>
        <dbReference type="ARBA" id="ARBA00023136"/>
    </source>
</evidence>
<dbReference type="STRING" id="44576.SAMN05421881_10346"/>
<evidence type="ECO:0000256" key="1">
    <source>
        <dbReference type="ARBA" id="ARBA00004571"/>
    </source>
</evidence>
<dbReference type="Gene3D" id="2.170.130.10">
    <property type="entry name" value="TonB-dependent receptor, plug domain"/>
    <property type="match status" value="1"/>
</dbReference>
<evidence type="ECO:0000256" key="13">
    <source>
        <dbReference type="ARBA" id="ARBA00023237"/>
    </source>
</evidence>
<dbReference type="Pfam" id="PF07715">
    <property type="entry name" value="Plug"/>
    <property type="match status" value="1"/>
</dbReference>
<name>A0A1H3JLR6_9PROT</name>
<reference evidence="18 19" key="1">
    <citation type="submission" date="2016-10" db="EMBL/GenBank/DDBJ databases">
        <authorList>
            <person name="de Groot N.N."/>
        </authorList>
    </citation>
    <scope>NUCLEOTIDE SEQUENCE [LARGE SCALE GENOMIC DNA]</scope>
    <source>
        <strain evidence="18 19">Nm1</strain>
    </source>
</reference>
<keyword evidence="3 14" id="KW-0813">Transport</keyword>
<dbReference type="AlphaFoldDB" id="A0A1H3JLR6"/>
<dbReference type="InterPro" id="IPR037066">
    <property type="entry name" value="Plug_dom_sf"/>
</dbReference>
<dbReference type="CDD" id="cd01347">
    <property type="entry name" value="ligand_gated_channel"/>
    <property type="match status" value="1"/>
</dbReference>
<evidence type="ECO:0000259" key="17">
    <source>
        <dbReference type="Pfam" id="PF07715"/>
    </source>
</evidence>
<dbReference type="GO" id="GO:0009279">
    <property type="term" value="C:cell outer membrane"/>
    <property type="evidence" value="ECO:0007669"/>
    <property type="project" value="UniProtKB-SubCell"/>
</dbReference>
<dbReference type="PANTHER" id="PTHR32552">
    <property type="entry name" value="FERRICHROME IRON RECEPTOR-RELATED"/>
    <property type="match status" value="1"/>
</dbReference>
<dbReference type="InterPro" id="IPR039426">
    <property type="entry name" value="TonB-dep_rcpt-like"/>
</dbReference>
<dbReference type="GO" id="GO:0015344">
    <property type="term" value="F:siderophore uptake transmembrane transporter activity"/>
    <property type="evidence" value="ECO:0007669"/>
    <property type="project" value="TreeGrafter"/>
</dbReference>
<proteinExistence type="inferred from homology"/>
<evidence type="ECO:0000256" key="3">
    <source>
        <dbReference type="ARBA" id="ARBA00022448"/>
    </source>
</evidence>
<evidence type="ECO:0000256" key="10">
    <source>
        <dbReference type="ARBA" id="ARBA00023077"/>
    </source>
</evidence>
<evidence type="ECO:0000256" key="7">
    <source>
        <dbReference type="ARBA" id="ARBA00022729"/>
    </source>
</evidence>
<keyword evidence="11 14" id="KW-0472">Membrane</keyword>
<dbReference type="Pfam" id="PF00593">
    <property type="entry name" value="TonB_dep_Rec_b-barrel"/>
    <property type="match status" value="1"/>
</dbReference>
<keyword evidence="9" id="KW-0406">Ion transport</keyword>
<keyword evidence="6 14" id="KW-0812">Transmembrane</keyword>
<keyword evidence="10 15" id="KW-0798">TonB box</keyword>
<gene>
    <name evidence="18" type="ORF">SAMN05421881_10346</name>
</gene>
<dbReference type="SUPFAM" id="SSF56935">
    <property type="entry name" value="Porins"/>
    <property type="match status" value="1"/>
</dbReference>
<evidence type="ECO:0000256" key="8">
    <source>
        <dbReference type="ARBA" id="ARBA00023004"/>
    </source>
</evidence>
<evidence type="ECO:0000256" key="4">
    <source>
        <dbReference type="ARBA" id="ARBA00022452"/>
    </source>
</evidence>
<dbReference type="InterPro" id="IPR000531">
    <property type="entry name" value="Beta-barrel_TonB"/>
</dbReference>
<protein>
    <submittedName>
        <fullName evidence="18">Iron complex outermembrane recepter protein</fullName>
    </submittedName>
</protein>
<accession>A0A1H3JLR6</accession>
<comment type="similarity">
    <text evidence="2 14 15">Belongs to the TonB-dependent receptor family.</text>
</comment>
<evidence type="ECO:0000259" key="16">
    <source>
        <dbReference type="Pfam" id="PF00593"/>
    </source>
</evidence>
<keyword evidence="8" id="KW-0408">Iron</keyword>
<dbReference type="EMBL" id="FNOY01000034">
    <property type="protein sequence ID" value="SDY40882.1"/>
    <property type="molecule type" value="Genomic_DNA"/>
</dbReference>
<keyword evidence="5" id="KW-0410">Iron transport</keyword>
<evidence type="ECO:0000256" key="15">
    <source>
        <dbReference type="RuleBase" id="RU003357"/>
    </source>
</evidence>
<keyword evidence="19" id="KW-1185">Reference proteome</keyword>
<sequence>MWWGLKRSEVRRVWQIGSWLPATLAWAQPPADTAPIMLDPIQVTATRSPRQLSQIPGAISLISRAQQHDYLPGRTLDEFGRGTPGVFFQNQFNFAQDLRIAIRGFGARSAFGVRGIQMHVDGVPLTLPDGQTQLDGIDPSLIERMEILRGPSAALFGNASGGMISMTTRTPPHAGWVIAPRQVFGQFGQFKSEIYTGGRSQLLDYGWFGSYLRQRGWRDHSETENLFSQLKLNYLSGDDADWMLVFRKFYSPETLDPGGLTLAELRADRRQASPGNLRFNAGERIDQEQFALRYRKAISAARELTVTVHGLHRDFRNRLPFVAGGQVSFARWVGGVSLQYVSDHTLLQRPNRFLAGFDYGIQNDDRQRYHNDFGARGALALNQIERVQSIGPFFRNEWEVSDRLAVTLGGRWDWLHYQVKDKFRADGDQSGSRILSQASGTVGFVYRLADRHQFYANAASVFEAPTTTELINNPAGAGGFNPDLDAQLSLSRELGVRGELAGLGYEATGFLISSRDEILPFELAAFPGRAFFRNVGRSRRLGFEGSLSTPVWKGWRAQVAYSYSDFTFQRFDSDANNLQGNALPGIPAHRWDGNIRYTHPSGLFGQLYLQRVGGFFADNANTVTNPAYLLGQLLFGWEIKHNDIEGSLFAGIDNLFDARYNANVRINAAAGRYFEPGPPRNVFGGIRVRLLVF</sequence>
<evidence type="ECO:0000256" key="6">
    <source>
        <dbReference type="ARBA" id="ARBA00022692"/>
    </source>
</evidence>
<evidence type="ECO:0000256" key="2">
    <source>
        <dbReference type="ARBA" id="ARBA00009810"/>
    </source>
</evidence>
<dbReference type="InterPro" id="IPR012910">
    <property type="entry name" value="Plug_dom"/>
</dbReference>
<evidence type="ECO:0000256" key="5">
    <source>
        <dbReference type="ARBA" id="ARBA00022496"/>
    </source>
</evidence>
<comment type="subcellular location">
    <subcellularLocation>
        <location evidence="1 14">Cell outer membrane</location>
        <topology evidence="1 14">Multi-pass membrane protein</topology>
    </subcellularLocation>
</comment>
<dbReference type="PANTHER" id="PTHR32552:SF68">
    <property type="entry name" value="FERRICHROME OUTER MEMBRANE TRANSPORTER_PHAGE RECEPTOR"/>
    <property type="match status" value="1"/>
</dbReference>
<keyword evidence="4 14" id="KW-1134">Transmembrane beta strand</keyword>
<organism evidence="18 19">
    <name type="scientific">Nitrosomonas halophila</name>
    <dbReference type="NCBI Taxonomy" id="44576"/>
    <lineage>
        <taxon>Bacteria</taxon>
        <taxon>Pseudomonadati</taxon>
        <taxon>Pseudomonadota</taxon>
        <taxon>Betaproteobacteria</taxon>
        <taxon>Nitrosomonadales</taxon>
        <taxon>Nitrosomonadaceae</taxon>
        <taxon>Nitrosomonas</taxon>
    </lineage>
</organism>
<evidence type="ECO:0000256" key="14">
    <source>
        <dbReference type="PROSITE-ProRule" id="PRU01360"/>
    </source>
</evidence>
<feature type="domain" description="TonB-dependent receptor plug" evidence="17">
    <location>
        <begin position="52"/>
        <end position="162"/>
    </location>
</feature>